<dbReference type="EMBL" id="BMLP01000001">
    <property type="protein sequence ID" value="GGO23295.1"/>
    <property type="molecule type" value="Genomic_DNA"/>
</dbReference>
<sequence length="101" mass="10458">MAQDPSAQAAAEHEAVLAQMSALRSELARLAQEIQSTTLSRGQAIARDMSDGMTEAASYLGRKGHAADQRLEGAVAANPYLALGLAAGMGILLGALTRRHG</sequence>
<evidence type="ECO:0000313" key="4">
    <source>
        <dbReference type="Proteomes" id="UP000598196"/>
    </source>
</evidence>
<keyword evidence="2" id="KW-0472">Membrane</keyword>
<name>A0A917YIL2_9RHOB</name>
<gene>
    <name evidence="3" type="ORF">GCM10010991_00520</name>
</gene>
<evidence type="ECO:0000313" key="3">
    <source>
        <dbReference type="EMBL" id="GGO23295.1"/>
    </source>
</evidence>
<dbReference type="OrthoDB" id="9980605at2"/>
<evidence type="ECO:0008006" key="5">
    <source>
        <dbReference type="Google" id="ProtNLM"/>
    </source>
</evidence>
<feature type="transmembrane region" description="Helical" evidence="2">
    <location>
        <begin position="80"/>
        <end position="97"/>
    </location>
</feature>
<dbReference type="AlphaFoldDB" id="A0A917YIL2"/>
<protein>
    <recommendedName>
        <fullName evidence="5">Membrane-anchored ribosome-binding protein, inhibits growth in stationary phase, ElaB/YqjD/DUF883 family</fullName>
    </recommendedName>
</protein>
<evidence type="ECO:0000256" key="2">
    <source>
        <dbReference type="SAM" id="Phobius"/>
    </source>
</evidence>
<reference evidence="3 4" key="1">
    <citation type="journal article" date="2014" name="Int. J. Syst. Evol. Microbiol.">
        <title>Complete genome sequence of Corynebacterium casei LMG S-19264T (=DSM 44701T), isolated from a smear-ripened cheese.</title>
        <authorList>
            <consortium name="US DOE Joint Genome Institute (JGI-PGF)"/>
            <person name="Walter F."/>
            <person name="Albersmeier A."/>
            <person name="Kalinowski J."/>
            <person name="Ruckert C."/>
        </authorList>
    </citation>
    <scope>NUCLEOTIDE SEQUENCE [LARGE SCALE GENOMIC DNA]</scope>
    <source>
        <strain evidence="3 4">CGMCC 1.7029</strain>
    </source>
</reference>
<organism evidence="3 4">
    <name type="scientific">Gemmobacter aquaticus</name>
    <dbReference type="NCBI Taxonomy" id="490185"/>
    <lineage>
        <taxon>Bacteria</taxon>
        <taxon>Pseudomonadati</taxon>
        <taxon>Pseudomonadota</taxon>
        <taxon>Alphaproteobacteria</taxon>
        <taxon>Rhodobacterales</taxon>
        <taxon>Paracoccaceae</taxon>
        <taxon>Gemmobacter</taxon>
    </lineage>
</organism>
<keyword evidence="2" id="KW-0812">Transmembrane</keyword>
<keyword evidence="2" id="KW-1133">Transmembrane helix</keyword>
<keyword evidence="4" id="KW-1185">Reference proteome</keyword>
<dbReference type="Proteomes" id="UP000598196">
    <property type="component" value="Unassembled WGS sequence"/>
</dbReference>
<keyword evidence="1" id="KW-0175">Coiled coil</keyword>
<evidence type="ECO:0000256" key="1">
    <source>
        <dbReference type="SAM" id="Coils"/>
    </source>
</evidence>
<feature type="coiled-coil region" evidence="1">
    <location>
        <begin position="13"/>
        <end position="40"/>
    </location>
</feature>
<comment type="caution">
    <text evidence="3">The sequence shown here is derived from an EMBL/GenBank/DDBJ whole genome shotgun (WGS) entry which is preliminary data.</text>
</comment>
<dbReference type="RefSeq" id="WP_146286125.1">
    <property type="nucleotide sequence ID" value="NZ_BMLP01000001.1"/>
</dbReference>
<proteinExistence type="predicted"/>
<accession>A0A917YIL2</accession>